<keyword evidence="1" id="KW-0732">Signal</keyword>
<proteinExistence type="predicted"/>
<feature type="chain" id="PRO_5018671502" evidence="1">
    <location>
        <begin position="21"/>
        <end position="59"/>
    </location>
</feature>
<dbReference type="AlphaFoldDB" id="A0A3S0Q9M0"/>
<feature type="signal peptide" evidence="1">
    <location>
        <begin position="1"/>
        <end position="20"/>
    </location>
</feature>
<evidence type="ECO:0000313" key="3">
    <source>
        <dbReference type="Proteomes" id="UP000280825"/>
    </source>
</evidence>
<evidence type="ECO:0000256" key="1">
    <source>
        <dbReference type="SAM" id="SignalP"/>
    </source>
</evidence>
<sequence>MKKLFLTSILTIALFSSVVAQQKLVEDCKMTIKDNTTGKSYTITVHGTSCAALIKAMIQ</sequence>
<protein>
    <submittedName>
        <fullName evidence="2">Uncharacterized protein</fullName>
    </submittedName>
</protein>
<reference evidence="2 3" key="1">
    <citation type="submission" date="2018-12" db="EMBL/GenBank/DDBJ databases">
        <title>Flavobacterium sp. nov., isolated from glacier ice.</title>
        <authorList>
            <person name="Liu Q."/>
            <person name="Xin Y.-H."/>
        </authorList>
    </citation>
    <scope>NUCLEOTIDE SEQUENCE [LARGE SCALE GENOMIC DNA]</scope>
    <source>
        <strain evidence="2 3">RB1N8</strain>
    </source>
</reference>
<dbReference type="Proteomes" id="UP000280825">
    <property type="component" value="Unassembled WGS sequence"/>
</dbReference>
<name>A0A3S0Q9M0_9FLAO</name>
<dbReference type="RefSeq" id="WP_126463233.1">
    <property type="nucleotide sequence ID" value="NZ_RYDJ01000003.1"/>
</dbReference>
<keyword evidence="3" id="KW-1185">Reference proteome</keyword>
<comment type="caution">
    <text evidence="2">The sequence shown here is derived from an EMBL/GenBank/DDBJ whole genome shotgun (WGS) entry which is preliminary data.</text>
</comment>
<organism evidence="2 3">
    <name type="scientific">Flavobacterium bomense</name>
    <dbReference type="NCBI Taxonomy" id="2497483"/>
    <lineage>
        <taxon>Bacteria</taxon>
        <taxon>Pseudomonadati</taxon>
        <taxon>Bacteroidota</taxon>
        <taxon>Flavobacteriia</taxon>
        <taxon>Flavobacteriales</taxon>
        <taxon>Flavobacteriaceae</taxon>
        <taxon>Flavobacterium</taxon>
    </lineage>
</organism>
<accession>A0A3S0Q9M0</accession>
<gene>
    <name evidence="2" type="ORF">EKL98_04965</name>
</gene>
<dbReference type="EMBL" id="RYDJ01000003">
    <property type="protein sequence ID" value="RTZ06592.1"/>
    <property type="molecule type" value="Genomic_DNA"/>
</dbReference>
<evidence type="ECO:0000313" key="2">
    <source>
        <dbReference type="EMBL" id="RTZ06592.1"/>
    </source>
</evidence>